<gene>
    <name evidence="9" type="ORF">FH969_08960</name>
</gene>
<organism evidence="9 10">
    <name type="scientific">Miniimonas arenae</name>
    <dbReference type="NCBI Taxonomy" id="676201"/>
    <lineage>
        <taxon>Bacteria</taxon>
        <taxon>Bacillati</taxon>
        <taxon>Actinomycetota</taxon>
        <taxon>Actinomycetes</taxon>
        <taxon>Micrococcales</taxon>
        <taxon>Beutenbergiaceae</taxon>
        <taxon>Miniimonas</taxon>
    </lineage>
</organism>
<dbReference type="GO" id="GO:0005886">
    <property type="term" value="C:plasma membrane"/>
    <property type="evidence" value="ECO:0007669"/>
    <property type="project" value="UniProtKB-SubCell"/>
</dbReference>
<evidence type="ECO:0000256" key="3">
    <source>
        <dbReference type="ARBA" id="ARBA00022475"/>
    </source>
</evidence>
<evidence type="ECO:0000259" key="8">
    <source>
        <dbReference type="PROSITE" id="PS50928"/>
    </source>
</evidence>
<keyword evidence="2 7" id="KW-0813">Transport</keyword>
<feature type="transmembrane region" description="Helical" evidence="7">
    <location>
        <begin position="178"/>
        <end position="200"/>
    </location>
</feature>
<reference evidence="9 10" key="1">
    <citation type="submission" date="2019-06" db="EMBL/GenBank/DDBJ databases">
        <title>Draft genome sequence of Miniimonas arenae KCTC 19750T isolated from sea sand.</title>
        <authorList>
            <person name="Park S.-J."/>
        </authorList>
    </citation>
    <scope>NUCLEOTIDE SEQUENCE [LARGE SCALE GENOMIC DNA]</scope>
    <source>
        <strain evidence="9 10">KCTC 19750</strain>
    </source>
</reference>
<evidence type="ECO:0000256" key="7">
    <source>
        <dbReference type="RuleBase" id="RU363032"/>
    </source>
</evidence>
<keyword evidence="10" id="KW-1185">Reference proteome</keyword>
<feature type="transmembrane region" description="Helical" evidence="7">
    <location>
        <begin position="232"/>
        <end position="254"/>
    </location>
</feature>
<proteinExistence type="inferred from homology"/>
<dbReference type="Gene3D" id="1.10.3720.10">
    <property type="entry name" value="MetI-like"/>
    <property type="match status" value="1"/>
</dbReference>
<evidence type="ECO:0000256" key="4">
    <source>
        <dbReference type="ARBA" id="ARBA00022692"/>
    </source>
</evidence>
<dbReference type="PROSITE" id="PS50928">
    <property type="entry name" value="ABC_TM1"/>
    <property type="match status" value="1"/>
</dbReference>
<feature type="transmembrane region" description="Helical" evidence="7">
    <location>
        <begin position="58"/>
        <end position="83"/>
    </location>
</feature>
<comment type="similarity">
    <text evidence="7">Belongs to the binding-protein-dependent transport system permease family.</text>
</comment>
<evidence type="ECO:0000256" key="2">
    <source>
        <dbReference type="ARBA" id="ARBA00022448"/>
    </source>
</evidence>
<sequence>MIFFAIYCLLPLYWLVVNSTKDYGSLLSSSGLWFGDSFQLFANIGEVLTRKDGIFVRWFLNTIIYVVVGAGGATLLATLGGYGMAKFSFPGKKSVFAVILGAIAIPGTALAVPTFLMFSSLGLTNTMLSVIIPALVSPFGFYLMWIFAQESVPTEVLEAARVDGSSEIRTFATISVRMMAPGIVTVLLFAVVATWNNYFLPLIMLRSESLYPLPLGLQAWNLEATGVQASPIYHLVITASLLTIIPIVVAFLSLQRFWQNGLSAGSVKA</sequence>
<dbReference type="OrthoDB" id="3521657at2"/>
<feature type="transmembrane region" description="Helical" evidence="7">
    <location>
        <begin position="95"/>
        <end position="118"/>
    </location>
</feature>
<dbReference type="CDD" id="cd06261">
    <property type="entry name" value="TM_PBP2"/>
    <property type="match status" value="1"/>
</dbReference>
<evidence type="ECO:0000256" key="5">
    <source>
        <dbReference type="ARBA" id="ARBA00022989"/>
    </source>
</evidence>
<keyword evidence="4 7" id="KW-0812">Transmembrane</keyword>
<keyword evidence="5 7" id="KW-1133">Transmembrane helix</keyword>
<evidence type="ECO:0000313" key="9">
    <source>
        <dbReference type="EMBL" id="TNU73914.1"/>
    </source>
</evidence>
<dbReference type="InterPro" id="IPR000515">
    <property type="entry name" value="MetI-like"/>
</dbReference>
<feature type="domain" description="ABC transmembrane type-1" evidence="8">
    <location>
        <begin position="59"/>
        <end position="254"/>
    </location>
</feature>
<dbReference type="GO" id="GO:0055085">
    <property type="term" value="P:transmembrane transport"/>
    <property type="evidence" value="ECO:0007669"/>
    <property type="project" value="InterPro"/>
</dbReference>
<dbReference type="EMBL" id="VENP01000030">
    <property type="protein sequence ID" value="TNU73914.1"/>
    <property type="molecule type" value="Genomic_DNA"/>
</dbReference>
<dbReference type="PANTHER" id="PTHR43744:SF12">
    <property type="entry name" value="ABC TRANSPORTER PERMEASE PROTEIN MG189-RELATED"/>
    <property type="match status" value="1"/>
</dbReference>
<dbReference type="InterPro" id="IPR035906">
    <property type="entry name" value="MetI-like_sf"/>
</dbReference>
<protein>
    <submittedName>
        <fullName evidence="9">Carbohydrate ABC transporter permease</fullName>
    </submittedName>
</protein>
<evidence type="ECO:0000256" key="6">
    <source>
        <dbReference type="ARBA" id="ARBA00023136"/>
    </source>
</evidence>
<dbReference type="AlphaFoldDB" id="A0A5C5BCX8"/>
<comment type="caution">
    <text evidence="9">The sequence shown here is derived from an EMBL/GenBank/DDBJ whole genome shotgun (WGS) entry which is preliminary data.</text>
</comment>
<feature type="transmembrane region" description="Helical" evidence="7">
    <location>
        <begin position="130"/>
        <end position="148"/>
    </location>
</feature>
<evidence type="ECO:0000256" key="1">
    <source>
        <dbReference type="ARBA" id="ARBA00004651"/>
    </source>
</evidence>
<name>A0A5C5BCX8_9MICO</name>
<dbReference type="RefSeq" id="WP_108720092.1">
    <property type="nucleotide sequence ID" value="NZ_DAMDJA010000148.1"/>
</dbReference>
<dbReference type="SUPFAM" id="SSF161098">
    <property type="entry name" value="MetI-like"/>
    <property type="match status" value="1"/>
</dbReference>
<comment type="subcellular location">
    <subcellularLocation>
        <location evidence="1 7">Cell membrane</location>
        <topology evidence="1 7">Multi-pass membrane protein</topology>
    </subcellularLocation>
</comment>
<dbReference type="Proteomes" id="UP000313849">
    <property type="component" value="Unassembled WGS sequence"/>
</dbReference>
<accession>A0A5C5BCX8</accession>
<dbReference type="PANTHER" id="PTHR43744">
    <property type="entry name" value="ABC TRANSPORTER PERMEASE PROTEIN MG189-RELATED-RELATED"/>
    <property type="match status" value="1"/>
</dbReference>
<evidence type="ECO:0000313" key="10">
    <source>
        <dbReference type="Proteomes" id="UP000313849"/>
    </source>
</evidence>
<keyword evidence="6 7" id="KW-0472">Membrane</keyword>
<dbReference type="Pfam" id="PF00528">
    <property type="entry name" value="BPD_transp_1"/>
    <property type="match status" value="1"/>
</dbReference>
<keyword evidence="3" id="KW-1003">Cell membrane</keyword>